<sequence length="269" mass="28890">MTTSYLDRGEGRIAYEVSGEGPLVVCVPGMGDLRSTFRFTVAALVDAGYRVAAMDLRGHGDSDDGFGAYDDPAVASDIRALVTHLGGRPALLVGNSMGAAASIIAAAEEPELVAGLVLLGPWVRDPKPNPVMRLMQRLMLVKPWGPAAWRAFYKTLYPGRRPTDLAAHLDRIGASMRRGDHWRSFQRTVVTSHAPVEARLDDVLAPALVVMGEKDPDFPDPAAEARFAAERLRGELLMVPDSGHYPQADSPDVVNPAVLAHAASVFARS</sequence>
<protein>
    <submittedName>
        <fullName evidence="2">Hydrolase</fullName>
    </submittedName>
</protein>
<dbReference type="GO" id="GO:0016787">
    <property type="term" value="F:hydrolase activity"/>
    <property type="evidence" value="ECO:0007669"/>
    <property type="project" value="UniProtKB-KW"/>
</dbReference>
<proteinExistence type="predicted"/>
<dbReference type="InterPro" id="IPR000073">
    <property type="entry name" value="AB_hydrolase_1"/>
</dbReference>
<dbReference type="Gene3D" id="3.40.50.1820">
    <property type="entry name" value="alpha/beta hydrolase"/>
    <property type="match status" value="1"/>
</dbReference>
<gene>
    <name evidence="2" type="ORF">Phou_040470</name>
</gene>
<dbReference type="InterPro" id="IPR029058">
    <property type="entry name" value="AB_hydrolase_fold"/>
</dbReference>
<keyword evidence="2" id="KW-0378">Hydrolase</keyword>
<feature type="domain" description="AB hydrolase-1" evidence="1">
    <location>
        <begin position="24"/>
        <end position="255"/>
    </location>
</feature>
<dbReference type="PANTHER" id="PTHR46438">
    <property type="entry name" value="ALPHA/BETA-HYDROLASES SUPERFAMILY PROTEIN"/>
    <property type="match status" value="1"/>
</dbReference>
<reference evidence="2 3" key="2">
    <citation type="submission" date="2020-03" db="EMBL/GenBank/DDBJ databases">
        <authorList>
            <person name="Ichikawa N."/>
            <person name="Kimura A."/>
            <person name="Kitahashi Y."/>
            <person name="Uohara A."/>
        </authorList>
    </citation>
    <scope>NUCLEOTIDE SEQUENCE [LARGE SCALE GENOMIC DNA]</scope>
    <source>
        <strain evidence="2 3">NBRC 108639</strain>
    </source>
</reference>
<dbReference type="SUPFAM" id="SSF53474">
    <property type="entry name" value="alpha/beta-Hydrolases"/>
    <property type="match status" value="1"/>
</dbReference>
<comment type="caution">
    <text evidence="2">The sequence shown here is derived from an EMBL/GenBank/DDBJ whole genome shotgun (WGS) entry which is preliminary data.</text>
</comment>
<dbReference type="RefSeq" id="WP_173057341.1">
    <property type="nucleotide sequence ID" value="NZ_BAABGO010000011.1"/>
</dbReference>
<dbReference type="EMBL" id="BLPF01000001">
    <property type="protein sequence ID" value="GFJ79867.1"/>
    <property type="molecule type" value="Genomic_DNA"/>
</dbReference>
<dbReference type="Proteomes" id="UP000482800">
    <property type="component" value="Unassembled WGS sequence"/>
</dbReference>
<name>A0A6V8KDU9_9ACTN</name>
<dbReference type="Pfam" id="PF12697">
    <property type="entry name" value="Abhydrolase_6"/>
    <property type="match status" value="1"/>
</dbReference>
<reference evidence="2 3" key="1">
    <citation type="submission" date="2020-03" db="EMBL/GenBank/DDBJ databases">
        <title>Whole genome shotgun sequence of Phytohabitans houttuyneae NBRC 108639.</title>
        <authorList>
            <person name="Komaki H."/>
            <person name="Tamura T."/>
        </authorList>
    </citation>
    <scope>NUCLEOTIDE SEQUENCE [LARGE SCALE GENOMIC DNA]</scope>
    <source>
        <strain evidence="2 3">NBRC 108639</strain>
    </source>
</reference>
<evidence type="ECO:0000313" key="3">
    <source>
        <dbReference type="Proteomes" id="UP000482800"/>
    </source>
</evidence>
<dbReference type="AlphaFoldDB" id="A0A6V8KDU9"/>
<dbReference type="PRINTS" id="PR00111">
    <property type="entry name" value="ABHYDROLASE"/>
</dbReference>
<dbReference type="PRINTS" id="PR00412">
    <property type="entry name" value="EPOXHYDRLASE"/>
</dbReference>
<dbReference type="InterPro" id="IPR000639">
    <property type="entry name" value="Epox_hydrolase-like"/>
</dbReference>
<dbReference type="PANTHER" id="PTHR46438:SF11">
    <property type="entry name" value="LIPASE-RELATED"/>
    <property type="match status" value="1"/>
</dbReference>
<organism evidence="2 3">
    <name type="scientific">Phytohabitans houttuyneae</name>
    <dbReference type="NCBI Taxonomy" id="1076126"/>
    <lineage>
        <taxon>Bacteria</taxon>
        <taxon>Bacillati</taxon>
        <taxon>Actinomycetota</taxon>
        <taxon>Actinomycetes</taxon>
        <taxon>Micromonosporales</taxon>
        <taxon>Micromonosporaceae</taxon>
    </lineage>
</organism>
<accession>A0A6V8KDU9</accession>
<keyword evidence="3" id="KW-1185">Reference proteome</keyword>
<evidence type="ECO:0000259" key="1">
    <source>
        <dbReference type="Pfam" id="PF12697"/>
    </source>
</evidence>
<evidence type="ECO:0000313" key="2">
    <source>
        <dbReference type="EMBL" id="GFJ79867.1"/>
    </source>
</evidence>